<proteinExistence type="predicted"/>
<dbReference type="HOGENOM" id="CLU_1346880_0_0_5"/>
<accession>D5VLZ6</accession>
<dbReference type="STRING" id="509190.Cseg_3078"/>
<evidence type="ECO:0000313" key="2">
    <source>
        <dbReference type="Proteomes" id="UP000002629"/>
    </source>
</evidence>
<evidence type="ECO:0000313" key="1">
    <source>
        <dbReference type="EMBL" id="ADG11519.1"/>
    </source>
</evidence>
<dbReference type="RefSeq" id="WP_013080168.1">
    <property type="nucleotide sequence ID" value="NC_014100.1"/>
</dbReference>
<dbReference type="EMBL" id="CP002008">
    <property type="protein sequence ID" value="ADG11519.1"/>
    <property type="molecule type" value="Genomic_DNA"/>
</dbReference>
<protein>
    <submittedName>
        <fullName evidence="1">Uncharacterized protein</fullName>
    </submittedName>
</protein>
<dbReference type="KEGG" id="cse:Cseg_3078"/>
<dbReference type="AlphaFoldDB" id="D5VLZ6"/>
<reference evidence="2" key="1">
    <citation type="journal article" date="2011" name="J. Bacteriol.">
        <title>Genome sequences of eight morphologically diverse alphaproteobacteria.</title>
        <authorList>
            <consortium name="US DOE Joint Genome Institute"/>
            <person name="Brown P.J."/>
            <person name="Kysela D.T."/>
            <person name="Buechlein A."/>
            <person name="Hemmerich C."/>
            <person name="Brun Y.V."/>
        </authorList>
    </citation>
    <scope>NUCLEOTIDE SEQUENCE [LARGE SCALE GENOMIC DNA]</scope>
    <source>
        <strain evidence="2">ATCC 21756 / DSM 7131 / JCM 7823 / NBRC 15250 / LMG 17158 / TK0059</strain>
    </source>
</reference>
<name>D5VLZ6_CAUST</name>
<dbReference type="Proteomes" id="UP000002629">
    <property type="component" value="Chromosome"/>
</dbReference>
<organism evidence="1 2">
    <name type="scientific">Caulobacter segnis (strain ATCC 21756 / DSM 7131 / JCM 7823 / NBRC 15250 / LMG 17158 / TK0059)</name>
    <name type="common">Mycoplana segnis</name>
    <dbReference type="NCBI Taxonomy" id="509190"/>
    <lineage>
        <taxon>Bacteria</taxon>
        <taxon>Pseudomonadati</taxon>
        <taxon>Pseudomonadota</taxon>
        <taxon>Alphaproteobacteria</taxon>
        <taxon>Caulobacterales</taxon>
        <taxon>Caulobacteraceae</taxon>
        <taxon>Caulobacter</taxon>
    </lineage>
</organism>
<sequence length="203" mass="21670">MLDRGAKLFAIGRDDQGRLRVLDGNPADMGLNSQHWAWILDEKGHWVGEDVITGDKLPKAEDIFGSDLNGDGVVGSSPFRTVEKNGAQALLVDQRSGAAMVSIAGAEPVAITRDGWDRVLQQRGEWSLAAIATDDQGRTRVLDASPFSDARYAWILDANGHFVGEESFDKSNVGKAETLFSVDLDRDGIIGYPSGAGGLSGLG</sequence>
<gene>
    <name evidence="1" type="ordered locus">Cseg_3078</name>
</gene>